<dbReference type="EMBL" id="MW178198">
    <property type="protein sequence ID" value="QTX95134.1"/>
    <property type="molecule type" value="Genomic_DNA"/>
</dbReference>
<evidence type="ECO:0000313" key="2">
    <source>
        <dbReference type="EMBL" id="QTX95134.1"/>
    </source>
</evidence>
<proteinExistence type="predicted"/>
<reference evidence="2" key="1">
    <citation type="submission" date="2020-10" db="EMBL/GenBank/DDBJ databases">
        <title>The complete Mitochondrial Genome of the Intertidal Spiders Provides Novel Insights into the Adaptive Evolution of Mitogenomes and the Evolution of Spiders.</title>
        <authorList>
            <person name="Li F."/>
            <person name="Lv Y."/>
            <person name="Wen Z."/>
            <person name="Bian C."/>
            <person name="Zhang X."/>
            <person name="Guo S."/>
            <person name="Shi Q."/>
            <person name="Li D."/>
        </authorList>
    </citation>
    <scope>NUCLEOTIDE SEQUENCE</scope>
</reference>
<dbReference type="GeneID" id="70593727"/>
<feature type="transmembrane region" description="Helical" evidence="1">
    <location>
        <begin position="73"/>
        <end position="91"/>
    </location>
</feature>
<dbReference type="CTD" id="4541"/>
<dbReference type="RefSeq" id="YP_010252261.1">
    <property type="nucleotide sequence ID" value="NC_060386.1"/>
</dbReference>
<geneLocation type="mitochondrion" evidence="2"/>
<evidence type="ECO:0000256" key="1">
    <source>
        <dbReference type="SAM" id="Phobius"/>
    </source>
</evidence>
<keyword evidence="1" id="KW-0812">Transmembrane</keyword>
<protein>
    <submittedName>
        <fullName evidence="2">NADH dehydrogenase subunit 6</fullName>
    </submittedName>
</protein>
<dbReference type="AlphaFoldDB" id="A0A8B0Z2Z8"/>
<organism evidence="2">
    <name type="scientific">Desis jiaxiangi</name>
    <dbReference type="NCBI Taxonomy" id="2789892"/>
    <lineage>
        <taxon>Eukaryota</taxon>
        <taxon>Metazoa</taxon>
        <taxon>Ecdysozoa</taxon>
        <taxon>Arthropoda</taxon>
        <taxon>Chelicerata</taxon>
        <taxon>Arachnida</taxon>
        <taxon>Araneae</taxon>
        <taxon>Araneomorphae</taxon>
        <taxon>Entelegynae</taxon>
        <taxon>Dictynoidea</taxon>
        <taxon>Desidae</taxon>
        <taxon>Desis</taxon>
    </lineage>
</organism>
<accession>A0A8B0Z2Z8</accession>
<feature type="transmembrane region" description="Helical" evidence="1">
    <location>
        <begin position="9"/>
        <end position="35"/>
    </location>
</feature>
<sequence length="141" mass="16718">MVMIVLGGFFLISIQPMFMIISLIFITLVYSIWIYQIMSTYWFSYALVMVMLSGILVLFMYMISLIPNESFEIYNLIIIFFFLMWGLNVGFEEFKIDNSFICMNLWMNYVGIFNLFLVSFLLSIMIMVVWLSWCSKGTLRI</sequence>
<name>A0A8B0Z2Z8_9ARAC</name>
<keyword evidence="2" id="KW-0496">Mitochondrion</keyword>
<keyword evidence="1" id="KW-1133">Transmembrane helix</keyword>
<feature type="transmembrane region" description="Helical" evidence="1">
    <location>
        <begin position="41"/>
        <end position="61"/>
    </location>
</feature>
<feature type="transmembrane region" description="Helical" evidence="1">
    <location>
        <begin position="111"/>
        <end position="133"/>
    </location>
</feature>
<gene>
    <name evidence="2" type="primary">ND6</name>
</gene>
<keyword evidence="1" id="KW-0472">Membrane</keyword>